<keyword evidence="3" id="KW-0808">Transferase</keyword>
<keyword evidence="1" id="KW-0812">Transmembrane</keyword>
<evidence type="ECO:0000313" key="3">
    <source>
        <dbReference type="EMBL" id="KAH6835571.1"/>
    </source>
</evidence>
<dbReference type="SUPFAM" id="SSF56112">
    <property type="entry name" value="Protein kinase-like (PK-like)"/>
    <property type="match status" value="1"/>
</dbReference>
<gene>
    <name evidence="3" type="ORF">C2S53_000046</name>
</gene>
<keyword evidence="1" id="KW-1133">Transmembrane helix</keyword>
<sequence length="363" mass="40531">MKHKHKLILIIGVGLTSLTVLLAILLFTIFCCRKRKSENGCRDVDTDRESAFESEDEDEFVAFVNHEDFIKFGGGEDLSVEEILDAPGEVIGKCSYGTLYRASLVNSDSVALLRFLRPSCTLRIKDVMPIVEILGCLRHPNLVPLNAFYRGPRGEKLMVHPFFGSGNLAHFIKDGAGEVNRWHVIHKISVGIAEGVCHLHSAREKPIIHGNLKSKNVLLDRHQHPYVSDFGLYLLLNPTAGQQMLEDSASQGYKAPELIKMKDANKESDIYSLGIILLELLCGKSPIDQDLHLPTALSVAVLDGRVMDLYRPDILVGLSNDQRAVMEDRILQFFHLAMACCSPSPRLRPDIDQILEKLQEIGK</sequence>
<reference evidence="3 4" key="1">
    <citation type="journal article" date="2021" name="Nat. Commun.">
        <title>Incipient diploidization of the medicinal plant Perilla within 10,000 years.</title>
        <authorList>
            <person name="Zhang Y."/>
            <person name="Shen Q."/>
            <person name="Leng L."/>
            <person name="Zhang D."/>
            <person name="Chen S."/>
            <person name="Shi Y."/>
            <person name="Ning Z."/>
            <person name="Chen S."/>
        </authorList>
    </citation>
    <scope>NUCLEOTIDE SEQUENCE [LARGE SCALE GENOMIC DNA]</scope>
    <source>
        <strain evidence="4">cv. PC099</strain>
    </source>
</reference>
<dbReference type="GO" id="GO:0005524">
    <property type="term" value="F:ATP binding"/>
    <property type="evidence" value="ECO:0007669"/>
    <property type="project" value="InterPro"/>
</dbReference>
<dbReference type="PROSITE" id="PS50011">
    <property type="entry name" value="PROTEIN_KINASE_DOM"/>
    <property type="match status" value="1"/>
</dbReference>
<dbReference type="InterPro" id="IPR011009">
    <property type="entry name" value="Kinase-like_dom_sf"/>
</dbReference>
<evidence type="ECO:0000259" key="2">
    <source>
        <dbReference type="PROSITE" id="PS50011"/>
    </source>
</evidence>
<keyword evidence="4" id="KW-1185">Reference proteome</keyword>
<dbReference type="Proteomes" id="UP001190926">
    <property type="component" value="Unassembled WGS sequence"/>
</dbReference>
<accession>A0AAD4PDS5</accession>
<dbReference type="Gene3D" id="1.10.510.10">
    <property type="entry name" value="Transferase(Phosphotransferase) domain 1"/>
    <property type="match status" value="1"/>
</dbReference>
<organism evidence="3 4">
    <name type="scientific">Perilla frutescens var. hirtella</name>
    <name type="common">Perilla citriodora</name>
    <name type="synonym">Perilla setoyensis</name>
    <dbReference type="NCBI Taxonomy" id="608512"/>
    <lineage>
        <taxon>Eukaryota</taxon>
        <taxon>Viridiplantae</taxon>
        <taxon>Streptophyta</taxon>
        <taxon>Embryophyta</taxon>
        <taxon>Tracheophyta</taxon>
        <taxon>Spermatophyta</taxon>
        <taxon>Magnoliopsida</taxon>
        <taxon>eudicotyledons</taxon>
        <taxon>Gunneridae</taxon>
        <taxon>Pentapetalae</taxon>
        <taxon>asterids</taxon>
        <taxon>lamiids</taxon>
        <taxon>Lamiales</taxon>
        <taxon>Lamiaceae</taxon>
        <taxon>Nepetoideae</taxon>
        <taxon>Elsholtzieae</taxon>
        <taxon>Perilla</taxon>
    </lineage>
</organism>
<dbReference type="PANTHER" id="PTHR48008:SF13">
    <property type="entry name" value="PROTEIN KINASE SUPERFAMILY PROTEIN"/>
    <property type="match status" value="1"/>
</dbReference>
<feature type="transmembrane region" description="Helical" evidence="1">
    <location>
        <begin position="7"/>
        <end position="30"/>
    </location>
</feature>
<dbReference type="InterPro" id="IPR052451">
    <property type="entry name" value="Ser/Thr_kinase-like"/>
</dbReference>
<keyword evidence="1" id="KW-0472">Membrane</keyword>
<proteinExistence type="predicted"/>
<feature type="domain" description="Protein kinase" evidence="2">
    <location>
        <begin position="85"/>
        <end position="361"/>
    </location>
</feature>
<dbReference type="EMBL" id="SDAM02000033">
    <property type="protein sequence ID" value="KAH6835571.1"/>
    <property type="molecule type" value="Genomic_DNA"/>
</dbReference>
<dbReference type="InterPro" id="IPR000719">
    <property type="entry name" value="Prot_kinase_dom"/>
</dbReference>
<evidence type="ECO:0000256" key="1">
    <source>
        <dbReference type="SAM" id="Phobius"/>
    </source>
</evidence>
<name>A0AAD4PDS5_PERFH</name>
<dbReference type="AlphaFoldDB" id="A0AAD4PDS5"/>
<dbReference type="PANTHER" id="PTHR48008">
    <property type="entry name" value="LEUCINE-RICH REPEAT RECEPTOR-LIKE PROTEIN KINASE IMK3-RELATED"/>
    <property type="match status" value="1"/>
</dbReference>
<evidence type="ECO:0000313" key="4">
    <source>
        <dbReference type="Proteomes" id="UP001190926"/>
    </source>
</evidence>
<keyword evidence="3" id="KW-0418">Kinase</keyword>
<dbReference type="GO" id="GO:0004672">
    <property type="term" value="F:protein kinase activity"/>
    <property type="evidence" value="ECO:0007669"/>
    <property type="project" value="InterPro"/>
</dbReference>
<protein>
    <submittedName>
        <fullName evidence="3">Protein kinase superfamily protein</fullName>
    </submittedName>
</protein>
<dbReference type="Gene3D" id="3.30.200.20">
    <property type="entry name" value="Phosphorylase Kinase, domain 1"/>
    <property type="match status" value="1"/>
</dbReference>
<dbReference type="Pfam" id="PF00069">
    <property type="entry name" value="Pkinase"/>
    <property type="match status" value="1"/>
</dbReference>
<comment type="caution">
    <text evidence="3">The sequence shown here is derived from an EMBL/GenBank/DDBJ whole genome shotgun (WGS) entry which is preliminary data.</text>
</comment>